<dbReference type="AlphaFoldDB" id="A0A370CDF5"/>
<gene>
    <name evidence="2" type="ORF">M747DRAFT_292952</name>
</gene>
<sequence length="101" mass="11305">MAMAMHPQLEEHDRFQPSPHCCDRLLGHTAEEGTFWSGDNNGHHDHGVALPLKQEILRPVLPINLIGLCCCLLYLAGGNWIGIRAHHGESDWTTFPFGNRP</sequence>
<keyword evidence="1" id="KW-0812">Transmembrane</keyword>
<dbReference type="Proteomes" id="UP000253845">
    <property type="component" value="Unassembled WGS sequence"/>
</dbReference>
<proteinExistence type="predicted"/>
<name>A0A370CDF5_ASPNG</name>
<keyword evidence="1" id="KW-0472">Membrane</keyword>
<keyword evidence="1" id="KW-1133">Transmembrane helix</keyword>
<dbReference type="EMBL" id="KZ851903">
    <property type="protein sequence ID" value="RDH23822.1"/>
    <property type="molecule type" value="Genomic_DNA"/>
</dbReference>
<accession>A0A370CDF5</accession>
<feature type="transmembrane region" description="Helical" evidence="1">
    <location>
        <begin position="56"/>
        <end position="76"/>
    </location>
</feature>
<evidence type="ECO:0000313" key="2">
    <source>
        <dbReference type="EMBL" id="RDH23822.1"/>
    </source>
</evidence>
<reference evidence="2 3" key="1">
    <citation type="submission" date="2018-07" db="EMBL/GenBank/DDBJ databases">
        <title>Section-level genome sequencing of Aspergillus section Nigri to investigate inter- and intra-species variation.</title>
        <authorList>
            <consortium name="DOE Joint Genome Institute"/>
            <person name="Vesth T.C."/>
            <person name="Nybo J.L."/>
            <person name="Theobald S."/>
            <person name="Frisvad J.C."/>
            <person name="Larsen T.O."/>
            <person name="Nielsen K.F."/>
            <person name="Hoof J.B."/>
            <person name="Brandl J."/>
            <person name="Salamov A."/>
            <person name="Riley R."/>
            <person name="Gladden J.M."/>
            <person name="Phatale P."/>
            <person name="Nielsen M.T."/>
            <person name="Lyhne E.K."/>
            <person name="Kogle M.E."/>
            <person name="Strasser K."/>
            <person name="McDonnell E."/>
            <person name="Barry K."/>
            <person name="Clum A."/>
            <person name="Chen C."/>
            <person name="Nolan M."/>
            <person name="Sandor L."/>
            <person name="Kuo A."/>
            <person name="Lipzen A."/>
            <person name="Hainaut M."/>
            <person name="Drula E."/>
            <person name="Tsang A."/>
            <person name="Magnuson J.K."/>
            <person name="Henrissat B."/>
            <person name="Wiebenga A."/>
            <person name="Simmons B.A."/>
            <person name="Makela M.R."/>
            <person name="De vries R.P."/>
            <person name="Grigoriev I.V."/>
            <person name="Mortensen U.H."/>
            <person name="Baker S.E."/>
            <person name="Andersen M.R."/>
        </authorList>
    </citation>
    <scope>NUCLEOTIDE SEQUENCE [LARGE SCALE GENOMIC DNA]</scope>
    <source>
        <strain evidence="2 3">ATCC 13496</strain>
    </source>
</reference>
<dbReference type="VEuPathDB" id="FungiDB:M747DRAFT_292952"/>
<protein>
    <submittedName>
        <fullName evidence="2">Uncharacterized protein</fullName>
    </submittedName>
</protein>
<organism evidence="2 3">
    <name type="scientific">Aspergillus niger ATCC 13496</name>
    <dbReference type="NCBI Taxonomy" id="1353008"/>
    <lineage>
        <taxon>Eukaryota</taxon>
        <taxon>Fungi</taxon>
        <taxon>Dikarya</taxon>
        <taxon>Ascomycota</taxon>
        <taxon>Pezizomycotina</taxon>
        <taxon>Eurotiomycetes</taxon>
        <taxon>Eurotiomycetidae</taxon>
        <taxon>Eurotiales</taxon>
        <taxon>Aspergillaceae</taxon>
        <taxon>Aspergillus</taxon>
        <taxon>Aspergillus subgen. Circumdati</taxon>
    </lineage>
</organism>
<evidence type="ECO:0000256" key="1">
    <source>
        <dbReference type="SAM" id="Phobius"/>
    </source>
</evidence>
<evidence type="ECO:0000313" key="3">
    <source>
        <dbReference type="Proteomes" id="UP000253845"/>
    </source>
</evidence>